<gene>
    <name evidence="7" type="primary">LOC113792561</name>
</gene>
<evidence type="ECO:0000256" key="2">
    <source>
        <dbReference type="ARBA" id="ARBA00023157"/>
    </source>
</evidence>
<evidence type="ECO:0000313" key="6">
    <source>
        <dbReference type="Proteomes" id="UP000515146"/>
    </source>
</evidence>
<dbReference type="PROSITE" id="PS51257">
    <property type="entry name" value="PROKAR_LIPOPROTEIN"/>
    <property type="match status" value="1"/>
</dbReference>
<accession>A0A6P6XYJ9</accession>
<dbReference type="PANTHER" id="PTHR20920:SF5">
    <property type="entry name" value="SMB DOMAIN-CONTAINING PROTEIN"/>
    <property type="match status" value="1"/>
</dbReference>
<dbReference type="InterPro" id="IPR000884">
    <property type="entry name" value="TSP1_rpt"/>
</dbReference>
<dbReference type="InterPro" id="IPR036024">
    <property type="entry name" value="Somatomedin_B-like_dom_sf"/>
</dbReference>
<dbReference type="KEGG" id="dpte:113792561"/>
<dbReference type="Gene3D" id="2.20.100.10">
    <property type="entry name" value="Thrombospondin type-1 (TSP1) repeat"/>
    <property type="match status" value="1"/>
</dbReference>
<dbReference type="FunFam" id="2.20.100.10:FF:000134">
    <property type="entry name" value="Uncharacterized protein"/>
    <property type="match status" value="1"/>
</dbReference>
<dbReference type="SUPFAM" id="SSF82895">
    <property type="entry name" value="TSP-1 type 1 repeat"/>
    <property type="match status" value="1"/>
</dbReference>
<dbReference type="PROSITE" id="PS50958">
    <property type="entry name" value="SMB_2"/>
    <property type="match status" value="1"/>
</dbReference>
<evidence type="ECO:0000256" key="4">
    <source>
        <dbReference type="SAM" id="SignalP"/>
    </source>
</evidence>
<feature type="domain" description="SMB" evidence="5">
    <location>
        <begin position="140"/>
        <end position="185"/>
    </location>
</feature>
<keyword evidence="1 4" id="KW-0732">Signal</keyword>
<reference evidence="7" key="1">
    <citation type="submission" date="2025-08" db="UniProtKB">
        <authorList>
            <consortium name="RefSeq"/>
        </authorList>
    </citation>
    <scope>IDENTIFICATION</scope>
    <source>
        <strain evidence="7">Airmid</strain>
    </source>
</reference>
<dbReference type="PROSITE" id="PS00524">
    <property type="entry name" value="SMB_1"/>
    <property type="match status" value="1"/>
</dbReference>
<dbReference type="Pfam" id="PF19028">
    <property type="entry name" value="TSP1_spondin"/>
    <property type="match status" value="1"/>
</dbReference>
<sequence length="402" mass="45924">MIISKNSIFLLMIIGSCWNILQMIDAHPSLQSEQQQQSQFYPYPFQQQKQQQLPQQQQPNSQLYQAGYPMINHQQSTTTTQIRGIIDPNSPKPRYIGSCRERNLCCSGRDSSCSIPIVQNYQQQQQQQSPLLVRTQSISLIGNLLGQALNDNGNDNTKECYCDSACITLGDCCPDYKDTCGVQDCIVSDWEQWSDCNIECGVGTMNRTRHILSYPQNGGRECPDLNQRRACHGQHCKVRDDEKLLREMAIILQSSFSVTRNIDENKDIRRNLRLNYPKDPLKENVNEYCVLFEVTKSHKSCETLNADVHSKLQEGTKVCVHCQDAAMRSHLGYRCNGHGIKGRPTRWSLFNFSGCNGRWTRIDDEQQQSIINIDGHCQCKHSIMNITNGTEIITMNPDFIFV</sequence>
<dbReference type="SUPFAM" id="SSF90188">
    <property type="entry name" value="Somatomedin B domain"/>
    <property type="match status" value="1"/>
</dbReference>
<dbReference type="InterPro" id="IPR036383">
    <property type="entry name" value="TSP1_rpt_sf"/>
</dbReference>
<feature type="chain" id="PRO_5028049588" evidence="4">
    <location>
        <begin position="27"/>
        <end position="402"/>
    </location>
</feature>
<dbReference type="Proteomes" id="UP000515146">
    <property type="component" value="Unplaced"/>
</dbReference>
<dbReference type="RefSeq" id="XP_027198263.1">
    <property type="nucleotide sequence ID" value="XM_027342462.1"/>
</dbReference>
<evidence type="ECO:0000256" key="3">
    <source>
        <dbReference type="ARBA" id="ARBA00023180"/>
    </source>
</evidence>
<dbReference type="InterPro" id="IPR039942">
    <property type="entry name" value="SBSPO"/>
</dbReference>
<evidence type="ECO:0000313" key="7">
    <source>
        <dbReference type="RefSeq" id="XP_027198263.1"/>
    </source>
</evidence>
<dbReference type="InterPro" id="IPR044004">
    <property type="entry name" value="TSP1_spondin_dom"/>
</dbReference>
<organism evidence="6 7">
    <name type="scientific">Dermatophagoides pteronyssinus</name>
    <name type="common">European house dust mite</name>
    <dbReference type="NCBI Taxonomy" id="6956"/>
    <lineage>
        <taxon>Eukaryota</taxon>
        <taxon>Metazoa</taxon>
        <taxon>Ecdysozoa</taxon>
        <taxon>Arthropoda</taxon>
        <taxon>Chelicerata</taxon>
        <taxon>Arachnida</taxon>
        <taxon>Acari</taxon>
        <taxon>Acariformes</taxon>
        <taxon>Sarcoptiformes</taxon>
        <taxon>Astigmata</taxon>
        <taxon>Psoroptidia</taxon>
        <taxon>Analgoidea</taxon>
        <taxon>Pyroglyphidae</taxon>
        <taxon>Dermatophagoidinae</taxon>
        <taxon>Dermatophagoides</taxon>
    </lineage>
</organism>
<dbReference type="Pfam" id="PF01033">
    <property type="entry name" value="Somatomedin_B"/>
    <property type="match status" value="1"/>
</dbReference>
<dbReference type="PANTHER" id="PTHR20920">
    <property type="entry name" value="RPE-SPONDIN"/>
    <property type="match status" value="1"/>
</dbReference>
<dbReference type="CTD" id="32033"/>
<protein>
    <submittedName>
        <fullName evidence="7">Somatomedin-B and thrombospondin type-1 domain-containing protein-like</fullName>
    </submittedName>
</protein>
<keyword evidence="2" id="KW-1015">Disulfide bond</keyword>
<dbReference type="AlphaFoldDB" id="A0A6P6XYJ9"/>
<dbReference type="InterPro" id="IPR056801">
    <property type="entry name" value="SBSPON_C"/>
</dbReference>
<dbReference type="PROSITE" id="PS50092">
    <property type="entry name" value="TSP1"/>
    <property type="match status" value="1"/>
</dbReference>
<evidence type="ECO:0000259" key="5">
    <source>
        <dbReference type="PROSITE" id="PS50958"/>
    </source>
</evidence>
<dbReference type="InParanoid" id="A0A6P6XYJ9"/>
<feature type="signal peptide" evidence="4">
    <location>
        <begin position="1"/>
        <end position="26"/>
    </location>
</feature>
<dbReference type="Pfam" id="PF25031">
    <property type="entry name" value="SBSPON_C"/>
    <property type="match status" value="1"/>
</dbReference>
<dbReference type="SMART" id="SM00209">
    <property type="entry name" value="TSP1"/>
    <property type="match status" value="1"/>
</dbReference>
<dbReference type="InterPro" id="IPR001212">
    <property type="entry name" value="Somatomedin_B_dom"/>
</dbReference>
<proteinExistence type="predicted"/>
<dbReference type="OrthoDB" id="98591at2759"/>
<evidence type="ECO:0000256" key="1">
    <source>
        <dbReference type="ARBA" id="ARBA00022729"/>
    </source>
</evidence>
<dbReference type="OMA" id="TRDCCED"/>
<keyword evidence="3" id="KW-0325">Glycoprotein</keyword>
<dbReference type="Gene3D" id="4.10.410.20">
    <property type="match status" value="1"/>
</dbReference>
<name>A0A6P6XYJ9_DERPT</name>
<keyword evidence="6" id="KW-1185">Reference proteome</keyword>